<feature type="region of interest" description="Disordered" evidence="1">
    <location>
        <begin position="186"/>
        <end position="206"/>
    </location>
</feature>
<gene>
    <name evidence="3" type="ORF">SAMN04487966_1155</name>
</gene>
<protein>
    <submittedName>
        <fullName evidence="3">Relaxase/Mobilisation nuclease domain-containing protein</fullName>
    </submittedName>
</protein>
<feature type="domain" description="MobA/VirD2-like nuclease" evidence="2">
    <location>
        <begin position="69"/>
        <end position="180"/>
    </location>
</feature>
<organism evidence="3 4">
    <name type="scientific">Micrococcus terreus</name>
    <dbReference type="NCBI Taxonomy" id="574650"/>
    <lineage>
        <taxon>Bacteria</taxon>
        <taxon>Bacillati</taxon>
        <taxon>Actinomycetota</taxon>
        <taxon>Actinomycetes</taxon>
        <taxon>Micrococcales</taxon>
        <taxon>Micrococcaceae</taxon>
        <taxon>Micrococcus</taxon>
    </lineage>
</organism>
<evidence type="ECO:0000313" key="3">
    <source>
        <dbReference type="EMBL" id="SFV24876.1"/>
    </source>
</evidence>
<reference evidence="3 4" key="1">
    <citation type="submission" date="2016-10" db="EMBL/GenBank/DDBJ databases">
        <authorList>
            <person name="de Groot N.N."/>
        </authorList>
    </citation>
    <scope>NUCLEOTIDE SEQUENCE [LARGE SCALE GENOMIC DNA]</scope>
    <source>
        <strain evidence="3 4">CGMCC 1.7054</strain>
    </source>
</reference>
<dbReference type="AlphaFoldDB" id="A0A1I7MSG9"/>
<keyword evidence="4" id="KW-1185">Reference proteome</keyword>
<evidence type="ECO:0000313" key="4">
    <source>
        <dbReference type="Proteomes" id="UP000198881"/>
    </source>
</evidence>
<dbReference type="Proteomes" id="UP000198881">
    <property type="component" value="Unassembled WGS sequence"/>
</dbReference>
<name>A0A1I7MSG9_9MICC</name>
<dbReference type="InterPro" id="IPR005094">
    <property type="entry name" value="Endonuclease_MobA/VirD2"/>
</dbReference>
<feature type="region of interest" description="Disordered" evidence="1">
    <location>
        <begin position="442"/>
        <end position="471"/>
    </location>
</feature>
<accession>A0A1I7MSG9</accession>
<evidence type="ECO:0000259" key="2">
    <source>
        <dbReference type="Pfam" id="PF03432"/>
    </source>
</evidence>
<dbReference type="Pfam" id="PF03432">
    <property type="entry name" value="Relaxase"/>
    <property type="match status" value="1"/>
</dbReference>
<dbReference type="EMBL" id="FPCG01000015">
    <property type="protein sequence ID" value="SFV24876.1"/>
    <property type="molecule type" value="Genomic_DNA"/>
</dbReference>
<sequence>MAGLMSYLVGPGRSNEHTAPMVVAGDDRVLFEFETGAELSNGDALRIAAILDQPRRVHGTSVRVPVREWDEARGVHVKTGERDAHVWHCSLSLKADEGKLDPKLWNQVATAFVDRMGFIDPDGAKSSRWVAVHHGTSKAGNDHIHIAVQMVREDGTKTNTHNDFSRSQKVCAELEREFGLQVVETREHGKGLAGEKPAEAARAHREDRPLSAPYELRRRMRAALASSQSPAQYVQRLRDLNVLVEPSFQKGSTTRVRGYRVALPAVESGDGKSIRYTPSKLDARLGWPAILGRFDGQGAVEGEQELLAGRGAQGVHPTRRHPIAPEKVDALISGKKNMGPDDLAQIYARLSLQLEPRTPGPLFGLSEQFARVGQSPGSGAYAVRLAARAGGRDGTRGWIAVMRQANRLSRTLTAQHLTTSRPQLAATTIALMEATVAISHRPATPQPTRVGSARPALLGRTATGRDIGAER</sequence>
<dbReference type="STRING" id="574650.SAMN04487966_1155"/>
<feature type="compositionally biased region" description="Basic and acidic residues" evidence="1">
    <location>
        <begin position="196"/>
        <end position="206"/>
    </location>
</feature>
<proteinExistence type="predicted"/>
<evidence type="ECO:0000256" key="1">
    <source>
        <dbReference type="SAM" id="MobiDB-lite"/>
    </source>
</evidence>